<accession>A0A9W4GCR0</accession>
<evidence type="ECO:0000313" key="2">
    <source>
        <dbReference type="EMBL" id="CAD6499055.1"/>
    </source>
</evidence>
<name>A0A9W4GCR0_BLUGR</name>
<protein>
    <submittedName>
        <fullName evidence="2">BgTH12-04707</fullName>
    </submittedName>
</protein>
<feature type="signal peptide" evidence="1">
    <location>
        <begin position="1"/>
        <end position="24"/>
    </location>
</feature>
<comment type="caution">
    <text evidence="2">The sequence shown here is derived from an EMBL/GenBank/DDBJ whole genome shotgun (WGS) entry which is preliminary data.</text>
</comment>
<dbReference type="AlphaFoldDB" id="A0A9W4GCR0"/>
<organism evidence="2 3">
    <name type="scientific">Blumeria graminis f. sp. triticale</name>
    <dbReference type="NCBI Taxonomy" id="1689686"/>
    <lineage>
        <taxon>Eukaryota</taxon>
        <taxon>Fungi</taxon>
        <taxon>Dikarya</taxon>
        <taxon>Ascomycota</taxon>
        <taxon>Pezizomycotina</taxon>
        <taxon>Leotiomycetes</taxon>
        <taxon>Erysiphales</taxon>
        <taxon>Erysiphaceae</taxon>
        <taxon>Blumeria</taxon>
    </lineage>
</organism>
<evidence type="ECO:0000256" key="1">
    <source>
        <dbReference type="SAM" id="SignalP"/>
    </source>
</evidence>
<gene>
    <name evidence="2" type="ORF">BGTH12_LOCUS413</name>
</gene>
<dbReference type="Proteomes" id="UP000683417">
    <property type="component" value="Unassembled WGS sequence"/>
</dbReference>
<dbReference type="EMBL" id="CAJHIT010000001">
    <property type="protein sequence ID" value="CAD6499055.1"/>
    <property type="molecule type" value="Genomic_DNA"/>
</dbReference>
<feature type="chain" id="PRO_5040926543" evidence="1">
    <location>
        <begin position="25"/>
        <end position="115"/>
    </location>
</feature>
<evidence type="ECO:0000313" key="3">
    <source>
        <dbReference type="Proteomes" id="UP000683417"/>
    </source>
</evidence>
<proteinExistence type="predicted"/>
<reference evidence="2" key="1">
    <citation type="submission" date="2020-10" db="EMBL/GenBank/DDBJ databases">
        <authorList>
            <person name="Muller C M."/>
        </authorList>
    </citation>
    <scope>NUCLEOTIDE SEQUENCE</scope>
    <source>
        <strain evidence="2">THUN-12</strain>
    </source>
</reference>
<keyword evidence="1" id="KW-0732">Signal</keyword>
<sequence length="115" mass="12577">MKFLSATTTAAFASLLLLVPTAYGNGQFRCPRGDPFTMTRILEMAQQASIDDNLPSNPAIPTGESCTSYCFSGPSRNDGTETYGHLLQVYGQPPKYQFSQHVGGKWELCTFENVS</sequence>